<dbReference type="PANTHER" id="PTHR43791:SF36">
    <property type="entry name" value="TRANSPORTER, PUTATIVE (AFU_ORTHOLOGUE AFUA_6G08340)-RELATED"/>
    <property type="match status" value="1"/>
</dbReference>
<dbReference type="GO" id="GO:0016020">
    <property type="term" value="C:membrane"/>
    <property type="evidence" value="ECO:0007669"/>
    <property type="project" value="UniProtKB-SubCell"/>
</dbReference>
<feature type="transmembrane region" description="Helical" evidence="6">
    <location>
        <begin position="76"/>
        <end position="96"/>
    </location>
</feature>
<dbReference type="PROSITE" id="PS50850">
    <property type="entry name" value="MFS"/>
    <property type="match status" value="1"/>
</dbReference>
<dbReference type="Gene3D" id="1.20.1250.20">
    <property type="entry name" value="MFS general substrate transporter like domains"/>
    <property type="match status" value="2"/>
</dbReference>
<feature type="transmembrane region" description="Helical" evidence="6">
    <location>
        <begin position="108"/>
        <end position="125"/>
    </location>
</feature>
<feature type="domain" description="Major facilitator superfamily (MFS) profile" evidence="7">
    <location>
        <begin position="40"/>
        <end position="490"/>
    </location>
</feature>
<dbReference type="InterPro" id="IPR011701">
    <property type="entry name" value="MFS"/>
</dbReference>
<protein>
    <recommendedName>
        <fullName evidence="7">Major facilitator superfamily (MFS) profile domain-containing protein</fullName>
    </recommendedName>
</protein>
<feature type="transmembrane region" description="Helical" evidence="6">
    <location>
        <begin position="274"/>
        <end position="298"/>
    </location>
</feature>
<dbReference type="Pfam" id="PF07690">
    <property type="entry name" value="MFS_1"/>
    <property type="match status" value="1"/>
</dbReference>
<feature type="transmembrane region" description="Helical" evidence="6">
    <location>
        <begin position="337"/>
        <end position="355"/>
    </location>
</feature>
<gene>
    <name evidence="8" type="ORF">BP6252_09629</name>
</gene>
<dbReference type="PANTHER" id="PTHR43791">
    <property type="entry name" value="PERMEASE-RELATED"/>
    <property type="match status" value="1"/>
</dbReference>
<feature type="transmembrane region" description="Helical" evidence="6">
    <location>
        <begin position="423"/>
        <end position="447"/>
    </location>
</feature>
<feature type="transmembrane region" description="Helical" evidence="6">
    <location>
        <begin position="131"/>
        <end position="154"/>
    </location>
</feature>
<reference evidence="8 9" key="1">
    <citation type="journal article" date="2018" name="IMA Fungus">
        <title>IMA Genome-F 9: Draft genome sequence of Annulohypoxylon stygium, Aspergillus mulundensis, Berkeleyomyces basicola (syn. Thielaviopsis basicola), Ceratocystis smalleyi, two Cercospora beticola strains, Coleophoma cylindrospora, Fusarium fracticaudum, Phialophora cf. hyalina, and Morchella septimelata.</title>
        <authorList>
            <person name="Wingfield B.D."/>
            <person name="Bills G.F."/>
            <person name="Dong Y."/>
            <person name="Huang W."/>
            <person name="Nel W.J."/>
            <person name="Swalarsk-Parry B.S."/>
            <person name="Vaghefi N."/>
            <person name="Wilken P.M."/>
            <person name="An Z."/>
            <person name="de Beer Z.W."/>
            <person name="De Vos L."/>
            <person name="Chen L."/>
            <person name="Duong T.A."/>
            <person name="Gao Y."/>
            <person name="Hammerbacher A."/>
            <person name="Kikkert J.R."/>
            <person name="Li Y."/>
            <person name="Li H."/>
            <person name="Li K."/>
            <person name="Li Q."/>
            <person name="Liu X."/>
            <person name="Ma X."/>
            <person name="Naidoo K."/>
            <person name="Pethybridge S.J."/>
            <person name="Sun J."/>
            <person name="Steenkamp E.T."/>
            <person name="van der Nest M.A."/>
            <person name="van Wyk S."/>
            <person name="Wingfield M.J."/>
            <person name="Xiong C."/>
            <person name="Yue Q."/>
            <person name="Zhang X."/>
        </authorList>
    </citation>
    <scope>NUCLEOTIDE SEQUENCE [LARGE SCALE GENOMIC DNA]</scope>
    <source>
        <strain evidence="8 9">BP6252</strain>
    </source>
</reference>
<keyword evidence="2" id="KW-0813">Transport</keyword>
<keyword evidence="3 6" id="KW-0812">Transmembrane</keyword>
<comment type="subcellular location">
    <subcellularLocation>
        <location evidence="1">Membrane</location>
        <topology evidence="1">Multi-pass membrane protein</topology>
    </subcellularLocation>
</comment>
<evidence type="ECO:0000313" key="9">
    <source>
        <dbReference type="Proteomes" id="UP000256645"/>
    </source>
</evidence>
<dbReference type="EMBL" id="PDLM01000011">
    <property type="protein sequence ID" value="RDW65994.1"/>
    <property type="molecule type" value="Genomic_DNA"/>
</dbReference>
<evidence type="ECO:0000256" key="6">
    <source>
        <dbReference type="SAM" id="Phobius"/>
    </source>
</evidence>
<evidence type="ECO:0000256" key="4">
    <source>
        <dbReference type="ARBA" id="ARBA00022989"/>
    </source>
</evidence>
<feature type="transmembrane region" description="Helical" evidence="6">
    <location>
        <begin position="310"/>
        <end position="330"/>
    </location>
</feature>
<keyword evidence="4 6" id="KW-1133">Transmembrane helix</keyword>
<organism evidence="8 9">
    <name type="scientific">Coleophoma cylindrospora</name>
    <dbReference type="NCBI Taxonomy" id="1849047"/>
    <lineage>
        <taxon>Eukaryota</taxon>
        <taxon>Fungi</taxon>
        <taxon>Dikarya</taxon>
        <taxon>Ascomycota</taxon>
        <taxon>Pezizomycotina</taxon>
        <taxon>Leotiomycetes</taxon>
        <taxon>Helotiales</taxon>
        <taxon>Dermateaceae</taxon>
        <taxon>Coleophoma</taxon>
    </lineage>
</organism>
<evidence type="ECO:0000256" key="5">
    <source>
        <dbReference type="ARBA" id="ARBA00023136"/>
    </source>
</evidence>
<dbReference type="OrthoDB" id="2985014at2759"/>
<feature type="transmembrane region" description="Helical" evidence="6">
    <location>
        <begin position="397"/>
        <end position="417"/>
    </location>
</feature>
<evidence type="ECO:0000256" key="3">
    <source>
        <dbReference type="ARBA" id="ARBA00022692"/>
    </source>
</evidence>
<keyword evidence="9" id="KW-1185">Reference proteome</keyword>
<dbReference type="AlphaFoldDB" id="A0A3D8QWT0"/>
<keyword evidence="5 6" id="KW-0472">Membrane</keyword>
<dbReference type="GO" id="GO:0022857">
    <property type="term" value="F:transmembrane transporter activity"/>
    <property type="evidence" value="ECO:0007669"/>
    <property type="project" value="InterPro"/>
</dbReference>
<feature type="transmembrane region" description="Helical" evidence="6">
    <location>
        <begin position="198"/>
        <end position="221"/>
    </location>
</feature>
<evidence type="ECO:0000256" key="2">
    <source>
        <dbReference type="ARBA" id="ARBA00022448"/>
    </source>
</evidence>
<evidence type="ECO:0000313" key="8">
    <source>
        <dbReference type="EMBL" id="RDW65994.1"/>
    </source>
</evidence>
<dbReference type="FunFam" id="1.20.1250.20:FF:000013">
    <property type="entry name" value="MFS general substrate transporter"/>
    <property type="match status" value="1"/>
</dbReference>
<accession>A0A3D8QWT0</accession>
<dbReference type="Proteomes" id="UP000256645">
    <property type="component" value="Unassembled WGS sequence"/>
</dbReference>
<dbReference type="InterPro" id="IPR036259">
    <property type="entry name" value="MFS_trans_sf"/>
</dbReference>
<name>A0A3D8QWT0_9HELO</name>
<proteinExistence type="predicted"/>
<feature type="transmembrane region" description="Helical" evidence="6">
    <location>
        <begin position="166"/>
        <end position="186"/>
    </location>
</feature>
<feature type="transmembrane region" description="Helical" evidence="6">
    <location>
        <begin position="32"/>
        <end position="52"/>
    </location>
</feature>
<evidence type="ECO:0000259" key="7">
    <source>
        <dbReference type="PROSITE" id="PS50850"/>
    </source>
</evidence>
<dbReference type="InterPro" id="IPR020846">
    <property type="entry name" value="MFS_dom"/>
</dbReference>
<evidence type="ECO:0000256" key="1">
    <source>
        <dbReference type="ARBA" id="ARBA00004141"/>
    </source>
</evidence>
<dbReference type="SUPFAM" id="SSF103473">
    <property type="entry name" value="MFS general substrate transporter"/>
    <property type="match status" value="1"/>
</dbReference>
<sequence length="490" mass="54653">MAEKQDDSWVEDILPTSVEEPTGNRSILEKRLLLKMDLSIVPLLACSFFIAYMDRNNLGNARIMGMQEDLHLSDEQYFNCLTMFFVGYMVFMLPANLAMRIIGPPRQLGLAVIFFGVCGTCLAAAKNYATVIGLRVLIGTGEAFVQVGLLYFSFWYKRNEVATRAAIYYTSATISGCFSGLIAYGVEKNLDGVQGFHSWQWLYIVEGIPAIGLGIIIFFLLPSFPDAIAKGGSRYFKKIEIDLAQQRMADAHSTSNEKIVLSQIWMALKDPKSYFTAVIYGALCLGIASVTSFLPTFIRQFGFGKLETQLFTIIPYAFATITLLAVCIVSDRFDTKGPLLLLCLATSSIGFIILLSTTNRIALIAGTCFVASGLYPGIILTVSWVTINHGGYTKRSTAWAMAQITGQGLSIIGTQVYRHPPRFLAGHGCLLGFFIAAMLATVANWWYMRRENRKRDHRADEFRTRGVKDEKAEKSADELLDWHPDFRYIL</sequence>
<feature type="transmembrane region" description="Helical" evidence="6">
    <location>
        <begin position="361"/>
        <end position="385"/>
    </location>
</feature>
<comment type="caution">
    <text evidence="8">The sequence shown here is derived from an EMBL/GenBank/DDBJ whole genome shotgun (WGS) entry which is preliminary data.</text>
</comment>